<reference evidence="2 3" key="1">
    <citation type="journal article" date="2002" name="Int. J. Syst. Evol. Microbiol.">
        <title>Sphingopyxis witflariensis sp. nov., isolated from activated sludge.</title>
        <authorList>
            <person name="Kampfer P."/>
            <person name="Witzenberger R."/>
            <person name="Denner E.B."/>
            <person name="Busse H.J."/>
            <person name="Neef A."/>
        </authorList>
    </citation>
    <scope>NUCLEOTIDE SEQUENCE [LARGE SCALE GENOMIC DNA]</scope>
    <source>
        <strain evidence="2 3">DSM 14551</strain>
    </source>
</reference>
<comment type="caution">
    <text evidence="2">The sequence shown here is derived from an EMBL/GenBank/DDBJ whole genome shotgun (WGS) entry which is preliminary data.</text>
</comment>
<keyword evidence="1" id="KW-0472">Membrane</keyword>
<proteinExistence type="predicted"/>
<sequence length="598" mass="64395">MDDAKANETQHGGDADRIIAEELQQLLDSPVFVRSPVLSRLLQFLVEHRLRGGRASPKAYAIATEALGRSADFDPAVDSYPRVMVGRLRSLLDRYYSDTPWVHRLRVPQGSYEVVVQYRSGPPARSAEASAAGVGAVAKEATTPSVSAAISPPLRISAAPGSRLGLWAVGVIIAGLALFTGWWVFDGPNRLFAGKPVARPILEVSAPSAGETPLSRALARALDGKLRDGLRRFDLVDLLSAKAPGGTTPVPRADYRLDASLVRTLEGPVDITLVLNRVADQRTIWSQQLRLTADQVPEYTGLEPAIAQIAGDYGVIVRDQIQRQPDNFAAGFPCVAQFNRMRQMRSPTTARQVDRCLRATLDASPLDTFALNALSLLRYGDWQPLRGTPKGSEALAEARSLAERAYESGPNTSAGLFAMARAHFYAGNCPSGNAMGGAAVALNPYDADMAGFLGLFKLACGQMADGEILLQRSLDLDASYPGVPAVALAFVLSQRGEQERATHVLDQIPSPSKMEPQYLMTRAIVVARGGDVAAARRIWRRLTDYTKQPANAPPEKILRQFMITPVIIERAAAALRDSGVVPAAAVPARAALRVRPGE</sequence>
<gene>
    <name evidence="2" type="ORF">CDQ91_12575</name>
</gene>
<evidence type="ECO:0008006" key="4">
    <source>
        <dbReference type="Google" id="ProtNLM"/>
    </source>
</evidence>
<evidence type="ECO:0000256" key="1">
    <source>
        <dbReference type="SAM" id="Phobius"/>
    </source>
</evidence>
<dbReference type="Gene3D" id="1.25.40.10">
    <property type="entry name" value="Tetratricopeptide repeat domain"/>
    <property type="match status" value="1"/>
</dbReference>
<protein>
    <recommendedName>
        <fullName evidence="4">Adenylate cyclase</fullName>
    </recommendedName>
</protein>
<dbReference type="SUPFAM" id="SSF48452">
    <property type="entry name" value="TPR-like"/>
    <property type="match status" value="1"/>
</dbReference>
<dbReference type="AlphaFoldDB" id="A0A246JTI1"/>
<keyword evidence="1" id="KW-0812">Transmembrane</keyword>
<evidence type="ECO:0000313" key="3">
    <source>
        <dbReference type="Proteomes" id="UP000197097"/>
    </source>
</evidence>
<feature type="transmembrane region" description="Helical" evidence="1">
    <location>
        <begin position="164"/>
        <end position="185"/>
    </location>
</feature>
<keyword evidence="3" id="KW-1185">Reference proteome</keyword>
<dbReference type="Proteomes" id="UP000197097">
    <property type="component" value="Unassembled WGS sequence"/>
</dbReference>
<keyword evidence="1" id="KW-1133">Transmembrane helix</keyword>
<evidence type="ECO:0000313" key="2">
    <source>
        <dbReference type="EMBL" id="OWQ96335.1"/>
    </source>
</evidence>
<organism evidence="2 3">
    <name type="scientific">Sphingopyxis witflariensis</name>
    <dbReference type="NCBI Taxonomy" id="173675"/>
    <lineage>
        <taxon>Bacteria</taxon>
        <taxon>Pseudomonadati</taxon>
        <taxon>Pseudomonadota</taxon>
        <taxon>Alphaproteobacteria</taxon>
        <taxon>Sphingomonadales</taxon>
        <taxon>Sphingomonadaceae</taxon>
        <taxon>Sphingopyxis</taxon>
    </lineage>
</organism>
<dbReference type="RefSeq" id="WP_088473082.1">
    <property type="nucleotide sequence ID" value="NZ_NISJ01000006.1"/>
</dbReference>
<dbReference type="InterPro" id="IPR011990">
    <property type="entry name" value="TPR-like_helical_dom_sf"/>
</dbReference>
<accession>A0A246JTI1</accession>
<dbReference type="OrthoDB" id="7209629at2"/>
<dbReference type="EMBL" id="NISJ01000006">
    <property type="protein sequence ID" value="OWQ96335.1"/>
    <property type="molecule type" value="Genomic_DNA"/>
</dbReference>
<name>A0A246JTI1_9SPHN</name>